<dbReference type="Pfam" id="PF17874">
    <property type="entry name" value="TPR_MalT"/>
    <property type="match status" value="1"/>
</dbReference>
<sequence length="916" mass="102105">MQSSRVLVRKTKLQPPNNHERTISRARLTGCFDPGDRAPITLVTAPAGSGKTTAMVQAFYRFRDAGALAGWASLDQADNDTTGLIALLVSALRAAAPNACAATAILLETGLMPPEAILQRTLLNEIADLQQDIALFLDDYHCVTDERALALMNLVFEANTRRLRFFIATRNQHNISLARLRISGLVRELTFRDLQFDPDETRRVLRLWGHGDVTENQSDLLRRKTEGWIAGLQLASIALANEADKAHFINAFSGTNKRIDGFISDEVFQKHPEAVRDFLLNTSVLDRFTLELCNAVNPSAGNYANLEYIEQWHLFLVPLDEERKWFRYHHLFNDYLRRKLTELHPGRIADLHRTAARWLFDNGMITEAISHAFASGDHEFAGALLDAGSDALFSAGRAMTLETHARRLRDSHIRRLPRLLLDRAWQSELRWRFREAEADLRDARVAVQALTDGAGDSPCDSDLAYLREKLSHREMMLKLLNDDNAGARVAAQAWIDGRSSSDMFMYASSLSAKILTDREFYRFDLVMSRAEDVRDMFVRHGAFYGTVFHDSIVGRSLHRCGRLDEAVSVLSRSLEVAIRLHGDVTPLATMPTSLLAAIAYERNEIDAARQMLAGRLQLSKELGFVDNMMAAFLTAIRLAFLDGDFAQVSALLDEADCAAREFGFDRFQGRIILERVRLASLDSFFAPALESLDLAPLPTDFDDPWSIPQPSTRHEVAALVHCGLMIAAGQTREAIAILNRWLRFTVHRQAKAGAAAVSALLARALLRDGDREAAQRLLVDNLKSLTHARFIRTFADQGASLAPTFAAIRQGCRDRQPAVADYADAILQAMGPDAASDPEASAEAGDGGLYEPLTAREIEILRLADSGLSNGEIATRMAIAESTVKWYWQRIFDKFAARGRRQAIRTARTLGVISLR</sequence>
<dbReference type="Pfam" id="PF25873">
    <property type="entry name" value="WHD_MalT"/>
    <property type="match status" value="1"/>
</dbReference>
<dbReference type="Gene3D" id="1.10.10.10">
    <property type="entry name" value="Winged helix-like DNA-binding domain superfamily/Winged helix DNA-binding domain"/>
    <property type="match status" value="1"/>
</dbReference>
<dbReference type="AlphaFoldDB" id="A0A317DXP0"/>
<dbReference type="OrthoDB" id="7230096at2"/>
<evidence type="ECO:0000313" key="4">
    <source>
        <dbReference type="Proteomes" id="UP000245461"/>
    </source>
</evidence>
<dbReference type="SMART" id="SM00421">
    <property type="entry name" value="HTH_LUXR"/>
    <property type="match status" value="1"/>
</dbReference>
<keyword evidence="4" id="KW-1185">Reference proteome</keyword>
<dbReference type="GO" id="GO:0003677">
    <property type="term" value="F:DNA binding"/>
    <property type="evidence" value="ECO:0007669"/>
    <property type="project" value="UniProtKB-KW"/>
</dbReference>
<dbReference type="InterPro" id="IPR041617">
    <property type="entry name" value="TPR_MalT"/>
</dbReference>
<gene>
    <name evidence="3" type="ORF">DKG74_17330</name>
</gene>
<dbReference type="EMBL" id="QGLE01000012">
    <property type="protein sequence ID" value="PWR19242.1"/>
    <property type="molecule type" value="Genomic_DNA"/>
</dbReference>
<proteinExistence type="predicted"/>
<protein>
    <recommendedName>
        <fullName evidence="2">HTH luxR-type domain-containing protein</fullName>
    </recommendedName>
</protein>
<dbReference type="InterPro" id="IPR011990">
    <property type="entry name" value="TPR-like_helical_dom_sf"/>
</dbReference>
<dbReference type="InterPro" id="IPR027417">
    <property type="entry name" value="P-loop_NTPase"/>
</dbReference>
<comment type="caution">
    <text evidence="3">The sequence shown here is derived from an EMBL/GenBank/DDBJ whole genome shotgun (WGS) entry which is preliminary data.</text>
</comment>
<organism evidence="3 4">
    <name type="scientific">Zavarzinia aquatilis</name>
    <dbReference type="NCBI Taxonomy" id="2211142"/>
    <lineage>
        <taxon>Bacteria</taxon>
        <taxon>Pseudomonadati</taxon>
        <taxon>Pseudomonadota</taxon>
        <taxon>Alphaproteobacteria</taxon>
        <taxon>Rhodospirillales</taxon>
        <taxon>Zavarziniaceae</taxon>
        <taxon>Zavarzinia</taxon>
    </lineage>
</organism>
<dbReference type="RefSeq" id="WP_109907441.1">
    <property type="nucleotide sequence ID" value="NZ_QGLE01000012.1"/>
</dbReference>
<dbReference type="InterPro" id="IPR059106">
    <property type="entry name" value="WHD_MalT"/>
</dbReference>
<dbReference type="PRINTS" id="PR00038">
    <property type="entry name" value="HTHLUXR"/>
</dbReference>
<name>A0A317DXP0_9PROT</name>
<accession>A0A317DXP0</accession>
<evidence type="ECO:0000313" key="3">
    <source>
        <dbReference type="EMBL" id="PWR19242.1"/>
    </source>
</evidence>
<dbReference type="GO" id="GO:0006355">
    <property type="term" value="P:regulation of DNA-templated transcription"/>
    <property type="evidence" value="ECO:0007669"/>
    <property type="project" value="InterPro"/>
</dbReference>
<dbReference type="SUPFAM" id="SSF52540">
    <property type="entry name" value="P-loop containing nucleoside triphosphate hydrolases"/>
    <property type="match status" value="1"/>
</dbReference>
<dbReference type="SUPFAM" id="SSF46894">
    <property type="entry name" value="C-terminal effector domain of the bipartite response regulators"/>
    <property type="match status" value="1"/>
</dbReference>
<dbReference type="InterPro" id="IPR000792">
    <property type="entry name" value="Tscrpt_reg_LuxR_C"/>
</dbReference>
<evidence type="ECO:0000259" key="2">
    <source>
        <dbReference type="PROSITE" id="PS50043"/>
    </source>
</evidence>
<dbReference type="Proteomes" id="UP000245461">
    <property type="component" value="Unassembled WGS sequence"/>
</dbReference>
<dbReference type="CDD" id="cd06170">
    <property type="entry name" value="LuxR_C_like"/>
    <property type="match status" value="1"/>
</dbReference>
<evidence type="ECO:0000256" key="1">
    <source>
        <dbReference type="ARBA" id="ARBA00023125"/>
    </source>
</evidence>
<dbReference type="InterPro" id="IPR036388">
    <property type="entry name" value="WH-like_DNA-bd_sf"/>
</dbReference>
<dbReference type="Pfam" id="PF00196">
    <property type="entry name" value="GerE"/>
    <property type="match status" value="1"/>
</dbReference>
<dbReference type="PANTHER" id="PTHR43214">
    <property type="entry name" value="TWO-COMPONENT RESPONSE REGULATOR"/>
    <property type="match status" value="1"/>
</dbReference>
<dbReference type="Gene3D" id="1.25.40.10">
    <property type="entry name" value="Tetratricopeptide repeat domain"/>
    <property type="match status" value="1"/>
</dbReference>
<keyword evidence="1" id="KW-0238">DNA-binding</keyword>
<reference evidence="3 4" key="1">
    <citation type="submission" date="2018-05" db="EMBL/GenBank/DDBJ databases">
        <title>Zavarzinia sp. HR-AS.</title>
        <authorList>
            <person name="Lee Y."/>
            <person name="Jeon C.O."/>
        </authorList>
    </citation>
    <scope>NUCLEOTIDE SEQUENCE [LARGE SCALE GENOMIC DNA]</scope>
    <source>
        <strain evidence="3 4">HR-AS</strain>
    </source>
</reference>
<dbReference type="InterPro" id="IPR016032">
    <property type="entry name" value="Sig_transdc_resp-reg_C-effctor"/>
</dbReference>
<dbReference type="PROSITE" id="PS00622">
    <property type="entry name" value="HTH_LUXR_1"/>
    <property type="match status" value="1"/>
</dbReference>
<dbReference type="PANTHER" id="PTHR43214:SF43">
    <property type="entry name" value="TWO-COMPONENT RESPONSE REGULATOR"/>
    <property type="match status" value="1"/>
</dbReference>
<feature type="domain" description="HTH luxR-type" evidence="2">
    <location>
        <begin position="846"/>
        <end position="911"/>
    </location>
</feature>
<dbReference type="PROSITE" id="PS50043">
    <property type="entry name" value="HTH_LUXR_2"/>
    <property type="match status" value="1"/>
</dbReference>
<dbReference type="InterPro" id="IPR039420">
    <property type="entry name" value="WalR-like"/>
</dbReference>